<evidence type="ECO:0000313" key="14">
    <source>
        <dbReference type="EMBL" id="GCB74914.1"/>
    </source>
</evidence>
<evidence type="ECO:0000259" key="13">
    <source>
        <dbReference type="PROSITE" id="PS50118"/>
    </source>
</evidence>
<keyword evidence="2" id="KW-0597">Phosphoprotein</keyword>
<evidence type="ECO:0000256" key="12">
    <source>
        <dbReference type="SAM" id="MobiDB-lite"/>
    </source>
</evidence>
<keyword evidence="3" id="KW-0805">Transcription regulation</keyword>
<evidence type="ECO:0000256" key="6">
    <source>
        <dbReference type="ARBA" id="ARBA00023242"/>
    </source>
</evidence>
<dbReference type="InterPro" id="IPR009071">
    <property type="entry name" value="HMG_box_dom"/>
</dbReference>
<reference evidence="14 15" key="1">
    <citation type="journal article" date="2018" name="Nat. Ecol. Evol.">
        <title>Shark genomes provide insights into elasmobranch evolution and the origin of vertebrates.</title>
        <authorList>
            <person name="Hara Y"/>
            <person name="Yamaguchi K"/>
            <person name="Onimaru K"/>
            <person name="Kadota M"/>
            <person name="Koyanagi M"/>
            <person name="Keeley SD"/>
            <person name="Tatsumi K"/>
            <person name="Tanaka K"/>
            <person name="Motone F"/>
            <person name="Kageyama Y"/>
            <person name="Nozu R"/>
            <person name="Adachi N"/>
            <person name="Nishimura O"/>
            <person name="Nakagawa R"/>
            <person name="Tanegashima C"/>
            <person name="Kiyatake I"/>
            <person name="Matsumoto R"/>
            <person name="Murakumo K"/>
            <person name="Nishida K"/>
            <person name="Terakita A"/>
            <person name="Kuratani S"/>
            <person name="Sato K"/>
            <person name="Hyodo S Kuraku.S."/>
        </authorList>
    </citation>
    <scope>NUCLEOTIDE SEQUENCE [LARGE SCALE GENOMIC DNA]</scope>
</reference>
<comment type="subunit">
    <text evidence="9">Interacts with ATXN1.</text>
</comment>
<proteinExistence type="predicted"/>
<evidence type="ECO:0000256" key="8">
    <source>
        <dbReference type="ARBA" id="ARBA00064662"/>
    </source>
</evidence>
<dbReference type="PANTHER" id="PTHR13059">
    <property type="entry name" value="HMG-BOX TRANSCRIPTION FACTOR BBX"/>
    <property type="match status" value="1"/>
</dbReference>
<feature type="compositionally biased region" description="Basic and acidic residues" evidence="12">
    <location>
        <begin position="96"/>
        <end position="119"/>
    </location>
</feature>
<dbReference type="PANTHER" id="PTHR13059:SF13">
    <property type="entry name" value="PROTEIN CAPICUA HOMOLOG"/>
    <property type="match status" value="1"/>
</dbReference>
<dbReference type="Proteomes" id="UP000288216">
    <property type="component" value="Unassembled WGS sequence"/>
</dbReference>
<dbReference type="InterPro" id="IPR036910">
    <property type="entry name" value="HMG_box_dom_sf"/>
</dbReference>
<dbReference type="Gene3D" id="1.10.30.10">
    <property type="entry name" value="High mobility group box domain"/>
    <property type="match status" value="1"/>
</dbReference>
<dbReference type="InterPro" id="IPR052412">
    <property type="entry name" value="CC-Dev_Transcription_Reg"/>
</dbReference>
<evidence type="ECO:0000256" key="3">
    <source>
        <dbReference type="ARBA" id="ARBA00023015"/>
    </source>
</evidence>
<evidence type="ECO:0000256" key="4">
    <source>
        <dbReference type="ARBA" id="ARBA00023125"/>
    </source>
</evidence>
<dbReference type="AlphaFoldDB" id="A0A401PP53"/>
<keyword evidence="1" id="KW-0678">Repressor</keyword>
<accession>A0A401PP53</accession>
<gene>
    <name evidence="14" type="ORF">scyTo_0020842</name>
</gene>
<dbReference type="InterPro" id="IPR058607">
    <property type="entry name" value="HMG-box_Cic-like"/>
</dbReference>
<dbReference type="GO" id="GO:0005634">
    <property type="term" value="C:nucleus"/>
    <property type="evidence" value="ECO:0007669"/>
    <property type="project" value="UniProtKB-UniRule"/>
</dbReference>
<feature type="non-terminal residue" evidence="14">
    <location>
        <position position="297"/>
    </location>
</feature>
<protein>
    <recommendedName>
        <fullName evidence="10">Protein capicua homolog</fullName>
    </recommendedName>
</protein>
<comment type="function">
    <text evidence="7">Transcriptional repressor which plays a role in development of the central nervous system (CNS). In concert with ATXN1 and ATXN1L, involved in brain development.</text>
</comment>
<sequence length="297" mass="33105">IFLSAPTEPVQSALGLRSPVEMHQDAETQEPDSPPQMTSEAAKPAHPDDEMQGLPDQRLDSETESDPDEAFLPSTGVDAVCLATEKRRTKSLSALPKERDSSSEKDGRSPHKREKDHIRRPMNAFMIFSKRHRALVHQRHPNQDNRTVSKILGEWWYALGPKEKQKYHDLAFQVKEAHFKAHPDWKWCNKDRKKSSSDVKTAVVGPGAIRCKDQRERSMSETGTLSAATVSSEMGPDCHGPPCSESKPISLLLGPERSLHPGAVSTQLTRPRAFSHSGVHSLEKCERNSEALVELAQ</sequence>
<feature type="DNA-binding region" description="HMG box" evidence="11">
    <location>
        <begin position="118"/>
        <end position="186"/>
    </location>
</feature>
<dbReference type="SUPFAM" id="SSF47095">
    <property type="entry name" value="HMG-box"/>
    <property type="match status" value="1"/>
</dbReference>
<dbReference type="OrthoDB" id="10051111at2759"/>
<organism evidence="14 15">
    <name type="scientific">Scyliorhinus torazame</name>
    <name type="common">Cloudy catshark</name>
    <name type="synonym">Catulus torazame</name>
    <dbReference type="NCBI Taxonomy" id="75743"/>
    <lineage>
        <taxon>Eukaryota</taxon>
        <taxon>Metazoa</taxon>
        <taxon>Chordata</taxon>
        <taxon>Craniata</taxon>
        <taxon>Vertebrata</taxon>
        <taxon>Chondrichthyes</taxon>
        <taxon>Elasmobranchii</taxon>
        <taxon>Galeomorphii</taxon>
        <taxon>Galeoidea</taxon>
        <taxon>Carcharhiniformes</taxon>
        <taxon>Scyliorhinidae</taxon>
        <taxon>Scyliorhinus</taxon>
    </lineage>
</organism>
<dbReference type="STRING" id="75743.A0A401PP53"/>
<dbReference type="SMART" id="SM00398">
    <property type="entry name" value="HMG"/>
    <property type="match status" value="1"/>
</dbReference>
<dbReference type="CDD" id="cd21990">
    <property type="entry name" value="HMG-box_CIC-like"/>
    <property type="match status" value="1"/>
</dbReference>
<dbReference type="GO" id="GO:0000981">
    <property type="term" value="F:DNA-binding transcription factor activity, RNA polymerase II-specific"/>
    <property type="evidence" value="ECO:0007669"/>
    <property type="project" value="TreeGrafter"/>
</dbReference>
<dbReference type="PROSITE" id="PS50118">
    <property type="entry name" value="HMG_BOX_2"/>
    <property type="match status" value="1"/>
</dbReference>
<evidence type="ECO:0000256" key="2">
    <source>
        <dbReference type="ARBA" id="ARBA00022553"/>
    </source>
</evidence>
<keyword evidence="6 11" id="KW-0539">Nucleus</keyword>
<feature type="region of interest" description="Disordered" evidence="12">
    <location>
        <begin position="229"/>
        <end position="266"/>
    </location>
</feature>
<evidence type="ECO:0000256" key="5">
    <source>
        <dbReference type="ARBA" id="ARBA00023163"/>
    </source>
</evidence>
<comment type="subunit">
    <text evidence="8">Found in a complex with ATXN1 and ATXN1L.</text>
</comment>
<evidence type="ECO:0000256" key="7">
    <source>
        <dbReference type="ARBA" id="ARBA00053962"/>
    </source>
</evidence>
<evidence type="ECO:0000256" key="11">
    <source>
        <dbReference type="PROSITE-ProRule" id="PRU00267"/>
    </source>
</evidence>
<comment type="caution">
    <text evidence="14">The sequence shown here is derived from an EMBL/GenBank/DDBJ whole genome shotgun (WGS) entry which is preliminary data.</text>
</comment>
<feature type="domain" description="HMG box" evidence="13">
    <location>
        <begin position="118"/>
        <end position="186"/>
    </location>
</feature>
<evidence type="ECO:0000313" key="15">
    <source>
        <dbReference type="Proteomes" id="UP000288216"/>
    </source>
</evidence>
<dbReference type="GO" id="GO:0000977">
    <property type="term" value="F:RNA polymerase II transcription regulatory region sequence-specific DNA binding"/>
    <property type="evidence" value="ECO:0007669"/>
    <property type="project" value="TreeGrafter"/>
</dbReference>
<evidence type="ECO:0000256" key="9">
    <source>
        <dbReference type="ARBA" id="ARBA00065636"/>
    </source>
</evidence>
<feature type="region of interest" description="Disordered" evidence="12">
    <location>
        <begin position="1"/>
        <end position="119"/>
    </location>
</feature>
<dbReference type="Pfam" id="PF00505">
    <property type="entry name" value="HMG_box"/>
    <property type="match status" value="1"/>
</dbReference>
<evidence type="ECO:0000256" key="10">
    <source>
        <dbReference type="ARBA" id="ARBA00074291"/>
    </source>
</evidence>
<name>A0A401PP53_SCYTO</name>
<keyword evidence="15" id="KW-1185">Reference proteome</keyword>
<feature type="non-terminal residue" evidence="14">
    <location>
        <position position="1"/>
    </location>
</feature>
<keyword evidence="5" id="KW-0804">Transcription</keyword>
<keyword evidence="4 11" id="KW-0238">DNA-binding</keyword>
<dbReference type="EMBL" id="BFAA01017460">
    <property type="protein sequence ID" value="GCB74914.1"/>
    <property type="molecule type" value="Genomic_DNA"/>
</dbReference>
<evidence type="ECO:0000256" key="1">
    <source>
        <dbReference type="ARBA" id="ARBA00022491"/>
    </source>
</evidence>
<dbReference type="FunFam" id="1.10.30.10:FF:000010">
    <property type="entry name" value="Capicua transcriptional repressor b"/>
    <property type="match status" value="1"/>
</dbReference>